<feature type="domain" description="Tyrosinase copper-binding" evidence="3">
    <location>
        <begin position="269"/>
        <end position="280"/>
    </location>
</feature>
<sequence length="366" mass="41518">MRKINQEYRRDIFDTLPKGHCNHKNIAVRQEWNSLSKHQRADYLRAVKCLRSKPSVRRGETLAKNRFDDFILAHVDQTLSIHFSGLLLPWHRYFVWLYEKALREECGYQGYQPYWDWSKYVADNQTSTIFDGSRYSFSGNGEEVPHGTINLTVAGGAPPVSFIQRPAGTGGGCLQGGPFDNFQIHIHANNKGAGSRPKITSRPRCLTRDFYFPILAERNSYKNVSDLILNYHDIHSFYGMVDNPPIGIHSGGHGYIGGENLNQFTSVSDPAFYLHHGALDRVWAIWQSRDPATRQNALSGTLTWGNCMYYLRTVPSPVWLMQMAPTDPPSPNATVYDTMFVEDVGPDRPIGDVMSTTDGPLCYVYE</sequence>
<evidence type="ECO:0000313" key="4">
    <source>
        <dbReference type="EMBL" id="EQL00258.1"/>
    </source>
</evidence>
<dbReference type="SUPFAM" id="SSF48056">
    <property type="entry name" value="Di-copper centre-containing domain"/>
    <property type="match status" value="1"/>
</dbReference>
<dbReference type="EMBL" id="KE652875">
    <property type="protein sequence ID" value="EQL00258.1"/>
    <property type="molecule type" value="Genomic_DNA"/>
</dbReference>
<dbReference type="AlphaFoldDB" id="T5AEJ8"/>
<dbReference type="InterPro" id="IPR002227">
    <property type="entry name" value="Tyrosinase_Cu-bd"/>
</dbReference>
<keyword evidence="1" id="KW-0479">Metal-binding</keyword>
<keyword evidence="2" id="KW-0560">Oxidoreductase</keyword>
<dbReference type="eggNOG" id="ENOG502RM4B">
    <property type="taxonomic scope" value="Eukaryota"/>
</dbReference>
<evidence type="ECO:0000313" key="5">
    <source>
        <dbReference type="Proteomes" id="UP000019374"/>
    </source>
</evidence>
<dbReference type="HOGENOM" id="CLU_035914_0_0_1"/>
<evidence type="ECO:0000256" key="2">
    <source>
        <dbReference type="ARBA" id="ARBA00023002"/>
    </source>
</evidence>
<evidence type="ECO:0000259" key="3">
    <source>
        <dbReference type="PROSITE" id="PS00498"/>
    </source>
</evidence>
<reference evidence="4 5" key="1">
    <citation type="journal article" date="2013" name="Chin. Sci. Bull.">
        <title>Genome survey uncovers the secrets of sex and lifestyle in caterpillar fungus.</title>
        <authorList>
            <person name="Hu X."/>
            <person name="Zhang Y."/>
            <person name="Xiao G."/>
            <person name="Zheng P."/>
            <person name="Xia Y."/>
            <person name="Zhang X."/>
            <person name="St Leger R.J."/>
            <person name="Liu X."/>
            <person name="Wang C."/>
        </authorList>
    </citation>
    <scope>NUCLEOTIDE SEQUENCE [LARGE SCALE GENOMIC DNA]</scope>
    <source>
        <strain evidence="5">Co18 / CGMCC 3.14243</strain>
        <tissue evidence="4">Fruit-body</tissue>
    </source>
</reference>
<dbReference type="PROSITE" id="PS00498">
    <property type="entry name" value="TYROSINASE_2"/>
    <property type="match status" value="1"/>
</dbReference>
<dbReference type="Gene3D" id="1.10.1280.10">
    <property type="entry name" value="Di-copper center containing domain from catechol oxidase"/>
    <property type="match status" value="1"/>
</dbReference>
<gene>
    <name evidence="4" type="ORF">OCS_04034</name>
</gene>
<evidence type="ECO:0000256" key="1">
    <source>
        <dbReference type="ARBA" id="ARBA00022723"/>
    </source>
</evidence>
<name>T5AEJ8_OPHSC</name>
<organism evidence="4 5">
    <name type="scientific">Ophiocordyceps sinensis (strain Co18 / CGMCC 3.14243)</name>
    <name type="common">Yarsagumba caterpillar fungus</name>
    <name type="synonym">Hirsutella sinensis</name>
    <dbReference type="NCBI Taxonomy" id="911162"/>
    <lineage>
        <taxon>Eukaryota</taxon>
        <taxon>Fungi</taxon>
        <taxon>Dikarya</taxon>
        <taxon>Ascomycota</taxon>
        <taxon>Pezizomycotina</taxon>
        <taxon>Sordariomycetes</taxon>
        <taxon>Hypocreomycetidae</taxon>
        <taxon>Hypocreales</taxon>
        <taxon>Ophiocordycipitaceae</taxon>
        <taxon>Ophiocordyceps</taxon>
    </lineage>
</organism>
<proteinExistence type="predicted"/>
<dbReference type="InterPro" id="IPR008922">
    <property type="entry name" value="Di-copper_centre_dom_sf"/>
</dbReference>
<dbReference type="GO" id="GO:0016491">
    <property type="term" value="F:oxidoreductase activity"/>
    <property type="evidence" value="ECO:0007669"/>
    <property type="project" value="UniProtKB-KW"/>
</dbReference>
<dbReference type="PANTHER" id="PTHR11474:SF125">
    <property type="entry name" value="N-ACETYL-6-HYDROXYTRYPTOPHAN OXIDASE IVOB-RELATED"/>
    <property type="match status" value="1"/>
</dbReference>
<dbReference type="GO" id="GO:0046872">
    <property type="term" value="F:metal ion binding"/>
    <property type="evidence" value="ECO:0007669"/>
    <property type="project" value="UniProtKB-KW"/>
</dbReference>
<dbReference type="PANTHER" id="PTHR11474">
    <property type="entry name" value="TYROSINASE FAMILY MEMBER"/>
    <property type="match status" value="1"/>
</dbReference>
<protein>
    <submittedName>
        <fullName evidence="4">Putative domain, di-copper centre</fullName>
    </submittedName>
</protein>
<dbReference type="Proteomes" id="UP000019374">
    <property type="component" value="Unassembled WGS sequence"/>
</dbReference>
<dbReference type="InterPro" id="IPR050316">
    <property type="entry name" value="Tyrosinase/Hemocyanin"/>
</dbReference>
<dbReference type="Pfam" id="PF00264">
    <property type="entry name" value="Tyrosinase"/>
    <property type="match status" value="1"/>
</dbReference>
<accession>T5AEJ8</accession>
<dbReference type="OrthoDB" id="6132182at2759"/>
<dbReference type="PRINTS" id="PR00092">
    <property type="entry name" value="TYROSINASE"/>
</dbReference>